<dbReference type="Proteomes" id="UP000789831">
    <property type="component" value="Unassembled WGS sequence"/>
</dbReference>
<proteinExistence type="predicted"/>
<accession>A0A9N9GDG7</accession>
<organism evidence="1 2">
    <name type="scientific">Ambispora gerdemannii</name>
    <dbReference type="NCBI Taxonomy" id="144530"/>
    <lineage>
        <taxon>Eukaryota</taxon>
        <taxon>Fungi</taxon>
        <taxon>Fungi incertae sedis</taxon>
        <taxon>Mucoromycota</taxon>
        <taxon>Glomeromycotina</taxon>
        <taxon>Glomeromycetes</taxon>
        <taxon>Archaeosporales</taxon>
        <taxon>Ambisporaceae</taxon>
        <taxon>Ambispora</taxon>
    </lineage>
</organism>
<protein>
    <submittedName>
        <fullName evidence="1">5838_t:CDS:1</fullName>
    </submittedName>
</protein>
<evidence type="ECO:0000313" key="2">
    <source>
        <dbReference type="Proteomes" id="UP000789831"/>
    </source>
</evidence>
<reference evidence="1" key="1">
    <citation type="submission" date="2021-06" db="EMBL/GenBank/DDBJ databases">
        <authorList>
            <person name="Kallberg Y."/>
            <person name="Tangrot J."/>
            <person name="Rosling A."/>
        </authorList>
    </citation>
    <scope>NUCLEOTIDE SEQUENCE</scope>
    <source>
        <strain evidence="1">MT106</strain>
    </source>
</reference>
<name>A0A9N9GDG7_9GLOM</name>
<dbReference type="AlphaFoldDB" id="A0A9N9GDG7"/>
<dbReference type="EMBL" id="CAJVPL010002104">
    <property type="protein sequence ID" value="CAG8599503.1"/>
    <property type="molecule type" value="Genomic_DNA"/>
</dbReference>
<evidence type="ECO:0000313" key="1">
    <source>
        <dbReference type="EMBL" id="CAG8599503.1"/>
    </source>
</evidence>
<gene>
    <name evidence="1" type="ORF">AGERDE_LOCUS9028</name>
</gene>
<sequence length="100" mass="11314">MKTIWDNFSILNSTLAISLKNLASNTNKKPVPFVPYSTTLSTTSYLLRLRWIKISSLGVHDHSLFPLLYENNPSGFRSRSSFSIASRNRLLDLEVFPPGI</sequence>
<keyword evidence="2" id="KW-1185">Reference proteome</keyword>
<comment type="caution">
    <text evidence="1">The sequence shown here is derived from an EMBL/GenBank/DDBJ whole genome shotgun (WGS) entry which is preliminary data.</text>
</comment>